<evidence type="ECO:0000259" key="13">
    <source>
        <dbReference type="PROSITE" id="PS50011"/>
    </source>
</evidence>
<evidence type="ECO:0000256" key="6">
    <source>
        <dbReference type="ARBA" id="ARBA00022741"/>
    </source>
</evidence>
<dbReference type="EMBL" id="HG994592">
    <property type="protein sequence ID" value="CAF2828495.1"/>
    <property type="molecule type" value="Genomic_DNA"/>
</dbReference>
<dbReference type="AlphaFoldDB" id="A0A7R8H2L5"/>
<feature type="compositionally biased region" description="Low complexity" evidence="12">
    <location>
        <begin position="479"/>
        <end position="492"/>
    </location>
</feature>
<reference evidence="14" key="1">
    <citation type="submission" date="2021-02" db="EMBL/GenBank/DDBJ databases">
        <authorList>
            <person name="Bekaert M."/>
        </authorList>
    </citation>
    <scope>NUCLEOTIDE SEQUENCE</scope>
    <source>
        <strain evidence="14">IoA-00</strain>
    </source>
</reference>
<evidence type="ECO:0000256" key="7">
    <source>
        <dbReference type="ARBA" id="ARBA00022777"/>
    </source>
</evidence>
<dbReference type="Pfam" id="PF00069">
    <property type="entry name" value="Pkinase"/>
    <property type="match status" value="1"/>
</dbReference>
<dbReference type="InterPro" id="IPR000719">
    <property type="entry name" value="Prot_kinase_dom"/>
</dbReference>
<dbReference type="PANTHER" id="PTHR22984:SF25">
    <property type="entry name" value="PROTEIN KINASE DOMAIN-CONTAINING PROTEIN"/>
    <property type="match status" value="1"/>
</dbReference>
<comment type="subcellular location">
    <subcellularLocation>
        <location evidence="1">Host cytoplasm</location>
    </subcellularLocation>
</comment>
<evidence type="ECO:0000256" key="8">
    <source>
        <dbReference type="ARBA" id="ARBA00022840"/>
    </source>
</evidence>
<dbReference type="InterPro" id="IPR008271">
    <property type="entry name" value="Ser/Thr_kinase_AS"/>
</dbReference>
<dbReference type="PROSITE" id="PS00108">
    <property type="entry name" value="PROTEIN_KINASE_ST"/>
    <property type="match status" value="1"/>
</dbReference>
<dbReference type="PANTHER" id="PTHR22984">
    <property type="entry name" value="SERINE/THREONINE-PROTEIN KINASE PIM"/>
    <property type="match status" value="1"/>
</dbReference>
<proteinExistence type="predicted"/>
<dbReference type="Gene3D" id="3.30.200.20">
    <property type="entry name" value="Phosphorylase Kinase, domain 1"/>
    <property type="match status" value="1"/>
</dbReference>
<keyword evidence="9" id="KW-1035">Host cytoplasm</keyword>
<evidence type="ECO:0000256" key="2">
    <source>
        <dbReference type="ARBA" id="ARBA00012513"/>
    </source>
</evidence>
<keyword evidence="5" id="KW-0808">Transferase</keyword>
<dbReference type="SUPFAM" id="SSF56112">
    <property type="entry name" value="Protein kinase-like (PK-like)"/>
    <property type="match status" value="1"/>
</dbReference>
<keyword evidence="8" id="KW-0067">ATP-binding</keyword>
<comment type="catalytic activity">
    <reaction evidence="11">
        <text>L-seryl-[protein] + ATP = O-phospho-L-seryl-[protein] + ADP + H(+)</text>
        <dbReference type="Rhea" id="RHEA:17989"/>
        <dbReference type="Rhea" id="RHEA-COMP:9863"/>
        <dbReference type="Rhea" id="RHEA-COMP:11604"/>
        <dbReference type="ChEBI" id="CHEBI:15378"/>
        <dbReference type="ChEBI" id="CHEBI:29999"/>
        <dbReference type="ChEBI" id="CHEBI:30616"/>
        <dbReference type="ChEBI" id="CHEBI:83421"/>
        <dbReference type="ChEBI" id="CHEBI:456216"/>
        <dbReference type="EC" id="2.7.11.1"/>
    </reaction>
</comment>
<feature type="region of interest" description="Disordered" evidence="12">
    <location>
        <begin position="105"/>
        <end position="127"/>
    </location>
</feature>
<dbReference type="EC" id="2.7.11.1" evidence="2"/>
<sequence length="539" mass="60409">MEPNHVLWDLAPGGLSPGAYNSVYHPLHTHHAQHLHHPHTNPWMNHIHPFTGGHARKNNEEPRAFNNNILGVDSAQQRPPTYPGRFEDTTHDNNNEMVGFGQTYGRDSSMPTRTPPSGTHSISTHPYPTIQQHLNRPLTSAQQHPLPHLQRRDYYCPTSNPLHHTYFQNSQQQDHLYPVINNTSSPSSNLAPPPTASTTTTTTPHPLITLTINPRFHIGQQVISLWIPSKEIIDDGHSVAIKHITKAKITEWGLVNGTRVPLEVCLLMQLHDCPRVVGILDCFQREDSFLIIMDRPEPCKDLFDFITEKGVLEEQLARNFFRQVVETVIACHRKGVIHRDIKDENLLVDLKTLDLKLIDFGSGAFFREGAYSDFDGTRVYAPPEGIRFKSLSRFIWRVFGPWESFFYDMVCGDIPFLHDEQICSAEINFTSRLSAECRDLIRSCLQIHPSSRIKLEEIIHHPWMVLRGDMGNASGGSGSSSSSSSASSSSSSMNRCVSRSTSRRPAPPTVAAEDLNNGFKKNIPSGSSSSNSSTLPPLP</sequence>
<feature type="region of interest" description="Disordered" evidence="12">
    <location>
        <begin position="470"/>
        <end position="539"/>
    </location>
</feature>
<evidence type="ECO:0000256" key="4">
    <source>
        <dbReference type="ARBA" id="ARBA00022527"/>
    </source>
</evidence>
<gene>
    <name evidence="14" type="ORF">LSAA_3908</name>
</gene>
<feature type="region of interest" description="Disordered" evidence="12">
    <location>
        <begin position="181"/>
        <end position="204"/>
    </location>
</feature>
<keyword evidence="6" id="KW-0547">Nucleotide-binding</keyword>
<evidence type="ECO:0000256" key="10">
    <source>
        <dbReference type="ARBA" id="ARBA00047899"/>
    </source>
</evidence>
<dbReference type="GO" id="GO:0030430">
    <property type="term" value="C:host cell cytoplasm"/>
    <property type="evidence" value="ECO:0007669"/>
    <property type="project" value="UniProtKB-SubCell"/>
</dbReference>
<dbReference type="Gene3D" id="1.10.510.10">
    <property type="entry name" value="Transferase(Phosphotransferase) domain 1"/>
    <property type="match status" value="1"/>
</dbReference>
<evidence type="ECO:0000256" key="9">
    <source>
        <dbReference type="ARBA" id="ARBA00023200"/>
    </source>
</evidence>
<keyword evidence="7 14" id="KW-0418">Kinase</keyword>
<comment type="catalytic activity">
    <reaction evidence="10">
        <text>L-threonyl-[protein] + ATP = O-phospho-L-threonyl-[protein] + ADP + H(+)</text>
        <dbReference type="Rhea" id="RHEA:46608"/>
        <dbReference type="Rhea" id="RHEA-COMP:11060"/>
        <dbReference type="Rhea" id="RHEA-COMP:11605"/>
        <dbReference type="ChEBI" id="CHEBI:15378"/>
        <dbReference type="ChEBI" id="CHEBI:30013"/>
        <dbReference type="ChEBI" id="CHEBI:30616"/>
        <dbReference type="ChEBI" id="CHEBI:61977"/>
        <dbReference type="ChEBI" id="CHEBI:456216"/>
        <dbReference type="EC" id="2.7.11.1"/>
    </reaction>
</comment>
<organism evidence="14 15">
    <name type="scientific">Lepeophtheirus salmonis</name>
    <name type="common">Salmon louse</name>
    <name type="synonym">Caligus salmonis</name>
    <dbReference type="NCBI Taxonomy" id="72036"/>
    <lineage>
        <taxon>Eukaryota</taxon>
        <taxon>Metazoa</taxon>
        <taxon>Ecdysozoa</taxon>
        <taxon>Arthropoda</taxon>
        <taxon>Crustacea</taxon>
        <taxon>Multicrustacea</taxon>
        <taxon>Hexanauplia</taxon>
        <taxon>Copepoda</taxon>
        <taxon>Siphonostomatoida</taxon>
        <taxon>Caligidae</taxon>
        <taxon>Lepeophtheirus</taxon>
    </lineage>
</organism>
<evidence type="ECO:0000256" key="11">
    <source>
        <dbReference type="ARBA" id="ARBA00048679"/>
    </source>
</evidence>
<protein>
    <recommendedName>
        <fullName evidence="3">Serine/threonine-protein kinase 1</fullName>
        <ecNumber evidence="2">2.7.11.1</ecNumber>
    </recommendedName>
</protein>
<keyword evidence="15" id="KW-1185">Reference proteome</keyword>
<dbReference type="Proteomes" id="UP000675881">
    <property type="component" value="Chromosome 13"/>
</dbReference>
<dbReference type="GO" id="GO:0005524">
    <property type="term" value="F:ATP binding"/>
    <property type="evidence" value="ECO:0007669"/>
    <property type="project" value="UniProtKB-KW"/>
</dbReference>
<evidence type="ECO:0000256" key="5">
    <source>
        <dbReference type="ARBA" id="ARBA00022679"/>
    </source>
</evidence>
<feature type="domain" description="Protein kinase" evidence="13">
    <location>
        <begin position="212"/>
        <end position="464"/>
    </location>
</feature>
<accession>A0A7R8H2L5</accession>
<dbReference type="InterPro" id="IPR011009">
    <property type="entry name" value="Kinase-like_dom_sf"/>
</dbReference>
<evidence type="ECO:0000256" key="12">
    <source>
        <dbReference type="SAM" id="MobiDB-lite"/>
    </source>
</evidence>
<dbReference type="SMART" id="SM00220">
    <property type="entry name" value="S_TKc"/>
    <property type="match status" value="1"/>
</dbReference>
<dbReference type="InterPro" id="IPR051138">
    <property type="entry name" value="PIM_Ser/Thr_kinase"/>
</dbReference>
<keyword evidence="4" id="KW-0723">Serine/threonine-protein kinase</keyword>
<evidence type="ECO:0000313" key="14">
    <source>
        <dbReference type="EMBL" id="CAF2828495.1"/>
    </source>
</evidence>
<name>A0A7R8H2L5_LEPSM</name>
<evidence type="ECO:0000313" key="15">
    <source>
        <dbReference type="Proteomes" id="UP000675881"/>
    </source>
</evidence>
<dbReference type="PROSITE" id="PS50011">
    <property type="entry name" value="PROTEIN_KINASE_DOM"/>
    <property type="match status" value="1"/>
</dbReference>
<dbReference type="GO" id="GO:0005737">
    <property type="term" value="C:cytoplasm"/>
    <property type="evidence" value="ECO:0007669"/>
    <property type="project" value="TreeGrafter"/>
</dbReference>
<dbReference type="OrthoDB" id="410920at2759"/>
<evidence type="ECO:0000256" key="3">
    <source>
        <dbReference type="ARBA" id="ARBA00016885"/>
    </source>
</evidence>
<evidence type="ECO:0000256" key="1">
    <source>
        <dbReference type="ARBA" id="ARBA00004192"/>
    </source>
</evidence>
<dbReference type="GO" id="GO:0004674">
    <property type="term" value="F:protein serine/threonine kinase activity"/>
    <property type="evidence" value="ECO:0007669"/>
    <property type="project" value="UniProtKB-KW"/>
</dbReference>